<dbReference type="InterPro" id="IPR003660">
    <property type="entry name" value="HAMP_dom"/>
</dbReference>
<dbReference type="InterPro" id="IPR003594">
    <property type="entry name" value="HATPase_dom"/>
</dbReference>
<organism evidence="10 11">
    <name type="scientific">Paenibacillus rhizoplanae</name>
    <dbReference type="NCBI Taxonomy" id="1917181"/>
    <lineage>
        <taxon>Bacteria</taxon>
        <taxon>Bacillati</taxon>
        <taxon>Bacillota</taxon>
        <taxon>Bacilli</taxon>
        <taxon>Bacillales</taxon>
        <taxon>Paenibacillaceae</taxon>
        <taxon>Paenibacillus</taxon>
    </lineage>
</organism>
<protein>
    <submittedName>
        <fullName evidence="10">Sensor histidine kinase</fullName>
        <ecNumber evidence="10">2.7.13.3</ecNumber>
    </submittedName>
</protein>
<evidence type="ECO:0000259" key="9">
    <source>
        <dbReference type="PROSITE" id="PS50885"/>
    </source>
</evidence>
<dbReference type="PANTHER" id="PTHR34220:SF7">
    <property type="entry name" value="SENSOR HISTIDINE KINASE YPDA"/>
    <property type="match status" value="1"/>
</dbReference>
<evidence type="ECO:0000256" key="2">
    <source>
        <dbReference type="ARBA" id="ARBA00022475"/>
    </source>
</evidence>
<keyword evidence="2" id="KW-1003">Cell membrane</keyword>
<reference evidence="11" key="1">
    <citation type="journal article" date="2019" name="Int. J. Syst. Evol. Microbiol.">
        <title>The Global Catalogue of Microorganisms (GCM) 10K type strain sequencing project: providing services to taxonomists for standard genome sequencing and annotation.</title>
        <authorList>
            <consortium name="The Broad Institute Genomics Platform"/>
            <consortium name="The Broad Institute Genome Sequencing Center for Infectious Disease"/>
            <person name="Wu L."/>
            <person name="Ma J."/>
        </authorList>
    </citation>
    <scope>NUCLEOTIDE SEQUENCE [LARGE SCALE GENOMIC DNA]</scope>
    <source>
        <strain evidence="11">CCM 8725</strain>
    </source>
</reference>
<keyword evidence="8" id="KW-1133">Transmembrane helix</keyword>
<dbReference type="RefSeq" id="WP_209992432.1">
    <property type="nucleotide sequence ID" value="NZ_JBHUKY010000003.1"/>
</dbReference>
<dbReference type="InterPro" id="IPR050640">
    <property type="entry name" value="Bact_2-comp_sensor_kinase"/>
</dbReference>
<feature type="transmembrane region" description="Helical" evidence="8">
    <location>
        <begin position="21"/>
        <end position="41"/>
    </location>
</feature>
<comment type="subcellular location">
    <subcellularLocation>
        <location evidence="1">Cell membrane</location>
        <topology evidence="1">Multi-pass membrane protein</topology>
    </subcellularLocation>
</comment>
<feature type="transmembrane region" description="Helical" evidence="8">
    <location>
        <begin position="298"/>
        <end position="319"/>
    </location>
</feature>
<dbReference type="SUPFAM" id="SSF55874">
    <property type="entry name" value="ATPase domain of HSP90 chaperone/DNA topoisomerase II/histidine kinase"/>
    <property type="match status" value="1"/>
</dbReference>
<evidence type="ECO:0000313" key="10">
    <source>
        <dbReference type="EMBL" id="MFD2408372.1"/>
    </source>
</evidence>
<evidence type="ECO:0000313" key="11">
    <source>
        <dbReference type="Proteomes" id="UP001597448"/>
    </source>
</evidence>
<dbReference type="Gene3D" id="3.30.565.10">
    <property type="entry name" value="Histidine kinase-like ATPase, C-terminal domain"/>
    <property type="match status" value="1"/>
</dbReference>
<evidence type="ECO:0000256" key="5">
    <source>
        <dbReference type="ARBA" id="ARBA00022777"/>
    </source>
</evidence>
<evidence type="ECO:0000256" key="1">
    <source>
        <dbReference type="ARBA" id="ARBA00004651"/>
    </source>
</evidence>
<keyword evidence="7" id="KW-0175">Coiled coil</keyword>
<dbReference type="PROSITE" id="PS50885">
    <property type="entry name" value="HAMP"/>
    <property type="match status" value="1"/>
</dbReference>
<dbReference type="GO" id="GO:0004673">
    <property type="term" value="F:protein histidine kinase activity"/>
    <property type="evidence" value="ECO:0007669"/>
    <property type="project" value="UniProtKB-EC"/>
</dbReference>
<keyword evidence="11" id="KW-1185">Reference proteome</keyword>
<evidence type="ECO:0000256" key="6">
    <source>
        <dbReference type="ARBA" id="ARBA00023136"/>
    </source>
</evidence>
<comment type="caution">
    <text evidence="10">The sequence shown here is derived from an EMBL/GenBank/DDBJ whole genome shotgun (WGS) entry which is preliminary data.</text>
</comment>
<evidence type="ECO:0000256" key="7">
    <source>
        <dbReference type="SAM" id="Coils"/>
    </source>
</evidence>
<dbReference type="PANTHER" id="PTHR34220">
    <property type="entry name" value="SENSOR HISTIDINE KINASE YPDA"/>
    <property type="match status" value="1"/>
</dbReference>
<gene>
    <name evidence="10" type="ORF">ACFSX3_00740</name>
</gene>
<keyword evidence="6 8" id="KW-0472">Membrane</keyword>
<dbReference type="Gene3D" id="6.10.340.10">
    <property type="match status" value="1"/>
</dbReference>
<dbReference type="Pfam" id="PF02518">
    <property type="entry name" value="HATPase_c"/>
    <property type="match status" value="1"/>
</dbReference>
<dbReference type="InterPro" id="IPR010559">
    <property type="entry name" value="Sig_transdc_His_kin_internal"/>
</dbReference>
<evidence type="ECO:0000256" key="8">
    <source>
        <dbReference type="SAM" id="Phobius"/>
    </source>
</evidence>
<dbReference type="EC" id="2.7.13.3" evidence="10"/>
<feature type="domain" description="HAMP" evidence="9">
    <location>
        <begin position="346"/>
        <end position="369"/>
    </location>
</feature>
<evidence type="ECO:0000256" key="4">
    <source>
        <dbReference type="ARBA" id="ARBA00022679"/>
    </source>
</evidence>
<dbReference type="EMBL" id="JBHUKY010000003">
    <property type="protein sequence ID" value="MFD2408372.1"/>
    <property type="molecule type" value="Genomic_DNA"/>
</dbReference>
<feature type="coiled-coil region" evidence="7">
    <location>
        <begin position="364"/>
        <end position="396"/>
    </location>
</feature>
<proteinExistence type="predicted"/>
<accession>A0ABW5F3C4</accession>
<dbReference type="Proteomes" id="UP001597448">
    <property type="component" value="Unassembled WGS sequence"/>
</dbReference>
<keyword evidence="5 10" id="KW-0418">Kinase</keyword>
<keyword evidence="4 10" id="KW-0808">Transferase</keyword>
<keyword evidence="3" id="KW-0597">Phosphoprotein</keyword>
<dbReference type="Pfam" id="PF06580">
    <property type="entry name" value="His_kinase"/>
    <property type="match status" value="1"/>
</dbReference>
<keyword evidence="8" id="KW-0812">Transmembrane</keyword>
<sequence length="604" mass="70236">MKDNRKPSAFINDIPLKYKFLFIYLLCVLVPILSINALFYVQISRNVEARERENLEISVDRVVYDLMQIVNECVAISNTVAADRPYMEMMDYAYPDNEAYYDAYNDSLKDKLRQYSTLHSYISWMGIYTSNPTIQNGNSYFNLSYADKQSEWYRKISSSTGKVLLTSYQGTNPLNPPQQEVLVSLIRKLDNFTGQPYTKYLRIDLRLNNMQELFQKERDYLDFKLLDEKNRLVLASDRSFSSLDASALLNVDTSLDQPSKQIVRALSSAAYTKGWRLVGTPEGRKINHEMDRALRNSLILVLLTIILPTLLMIVIIRSYNLRVRLLYKHMKLVKYEQFESIDMYEGKDEIGGLIRSFNLMTDKIRNLINDVYKLEIQKKDLELERVRAELKYLESQVDPHFLFNTLNAILVICKKYKYEQVTDVIRNLALIMRRLLSWKDDLITVEEEVSFIEMYLQIEKFRFQNRFSYVLDIAPEVLNCRIPKMSIQALVENSCKHGLQSVKWAREIHVSASRNDTGLQIVVTDNGKGIEKEKLEWIKSHLETEEDTGQNVGLRNVYKRLMLYYNGRAGFSIESTEYERTVITIQIPGEFESGSDGGGSSCIK</sequence>
<evidence type="ECO:0000256" key="3">
    <source>
        <dbReference type="ARBA" id="ARBA00022553"/>
    </source>
</evidence>
<name>A0ABW5F3C4_9BACL</name>
<dbReference type="InterPro" id="IPR036890">
    <property type="entry name" value="HATPase_C_sf"/>
</dbReference>